<accession>A0A5P1FST5</accession>
<evidence type="ECO:0000256" key="1">
    <source>
        <dbReference type="ARBA" id="ARBA00009861"/>
    </source>
</evidence>
<dbReference type="AlphaFoldDB" id="A0A5P1FST5"/>
<evidence type="ECO:0000313" key="4">
    <source>
        <dbReference type="EMBL" id="ONK80059.1"/>
    </source>
</evidence>
<evidence type="ECO:0000256" key="3">
    <source>
        <dbReference type="ARBA" id="ARBA00023315"/>
    </source>
</evidence>
<dbReference type="Gene3D" id="3.30.559.10">
    <property type="entry name" value="Chloramphenicol acetyltransferase-like domain"/>
    <property type="match status" value="2"/>
</dbReference>
<name>A0A5P1FST5_ASPOF</name>
<organism evidence="4 5">
    <name type="scientific">Asparagus officinalis</name>
    <name type="common">Garden asparagus</name>
    <dbReference type="NCBI Taxonomy" id="4686"/>
    <lineage>
        <taxon>Eukaryota</taxon>
        <taxon>Viridiplantae</taxon>
        <taxon>Streptophyta</taxon>
        <taxon>Embryophyta</taxon>
        <taxon>Tracheophyta</taxon>
        <taxon>Spermatophyta</taxon>
        <taxon>Magnoliopsida</taxon>
        <taxon>Liliopsida</taxon>
        <taxon>Asparagales</taxon>
        <taxon>Asparagaceae</taxon>
        <taxon>Asparagoideae</taxon>
        <taxon>Asparagus</taxon>
    </lineage>
</organism>
<keyword evidence="2" id="KW-0808">Transferase</keyword>
<sequence length="458" mass="51323">MVAVDQSPANLTVKFISETVVRATNHSKNPMSIFPISNLDRIMGGIPIIIFYVYNKPLSGHFSSVLNAVKLPLSQALDHFPLFAGEISQDSSGEPEVLCNNKGVRLIEASTNISLFKLDFYEQNNSIQKIILKFDNKYPLSVQITSYTCGGFSISWCFDHLLADASGFIKFLSVWCEIAQTKKLLPSMEFNNERHFLRPRTPLMCSERIDRIFTVCNTGDAFKMPEGCATERHLYLVKSSTLEKLKQEASSKYGPNRTRTEALSAYLWKMMARTFDKYCKYTRCKMGWAVDGRKWMTDEESISILNFTGNVCSMAVGNAAIEELIEKSLAHIASTVSNAINEVANREHFLDLIDWIECHRTEKIVPKLMLSDCSPAILVSSCCNMPVMGMDFGFGLPALGMFCSALDRLSAGYVNIVSSGRDDNSWFVSAFIWPELARELELDANHVFEPISVGYVGV</sequence>
<evidence type="ECO:0000313" key="5">
    <source>
        <dbReference type="Proteomes" id="UP000243459"/>
    </source>
</evidence>
<dbReference type="Gramene" id="ONK80059">
    <property type="protein sequence ID" value="ONK80059"/>
    <property type="gene ID" value="A4U43_C01F13380"/>
</dbReference>
<dbReference type="EMBL" id="CM007381">
    <property type="protein sequence ID" value="ONK80059.1"/>
    <property type="molecule type" value="Genomic_DNA"/>
</dbReference>
<keyword evidence="3" id="KW-0012">Acyltransferase</keyword>
<keyword evidence="5" id="KW-1185">Reference proteome</keyword>
<dbReference type="Proteomes" id="UP000243459">
    <property type="component" value="Chromosome 1"/>
</dbReference>
<dbReference type="Pfam" id="PF02458">
    <property type="entry name" value="Transferase"/>
    <property type="match status" value="1"/>
</dbReference>
<dbReference type="InterPro" id="IPR023213">
    <property type="entry name" value="CAT-like_dom_sf"/>
</dbReference>
<dbReference type="PANTHER" id="PTHR31642:SF160">
    <property type="entry name" value="HXXXD-TYPE ACYL-TRANSFERASE FAMILY PROTEIN"/>
    <property type="match status" value="1"/>
</dbReference>
<gene>
    <name evidence="4" type="ORF">A4U43_C01F13380</name>
</gene>
<protein>
    <submittedName>
        <fullName evidence="4">Uncharacterized protein</fullName>
    </submittedName>
</protein>
<dbReference type="OrthoDB" id="647894at2759"/>
<dbReference type="OMA" id="PEIACDN"/>
<proteinExistence type="inferred from homology"/>
<dbReference type="InterPro" id="IPR050317">
    <property type="entry name" value="Plant_Fungal_Acyltransferase"/>
</dbReference>
<dbReference type="GO" id="GO:0016747">
    <property type="term" value="F:acyltransferase activity, transferring groups other than amino-acyl groups"/>
    <property type="evidence" value="ECO:0007669"/>
    <property type="project" value="TreeGrafter"/>
</dbReference>
<reference evidence="5" key="1">
    <citation type="journal article" date="2017" name="Nat. Commun.">
        <title>The asparagus genome sheds light on the origin and evolution of a young Y chromosome.</title>
        <authorList>
            <person name="Harkess A."/>
            <person name="Zhou J."/>
            <person name="Xu C."/>
            <person name="Bowers J.E."/>
            <person name="Van der Hulst R."/>
            <person name="Ayyampalayam S."/>
            <person name="Mercati F."/>
            <person name="Riccardi P."/>
            <person name="McKain M.R."/>
            <person name="Kakrana A."/>
            <person name="Tang H."/>
            <person name="Ray J."/>
            <person name="Groenendijk J."/>
            <person name="Arikit S."/>
            <person name="Mathioni S.M."/>
            <person name="Nakano M."/>
            <person name="Shan H."/>
            <person name="Telgmann-Rauber A."/>
            <person name="Kanno A."/>
            <person name="Yue Z."/>
            <person name="Chen H."/>
            <person name="Li W."/>
            <person name="Chen Y."/>
            <person name="Xu X."/>
            <person name="Zhang Y."/>
            <person name="Luo S."/>
            <person name="Chen H."/>
            <person name="Gao J."/>
            <person name="Mao Z."/>
            <person name="Pires J.C."/>
            <person name="Luo M."/>
            <person name="Kudrna D."/>
            <person name="Wing R.A."/>
            <person name="Meyers B.C."/>
            <person name="Yi K."/>
            <person name="Kong H."/>
            <person name="Lavrijsen P."/>
            <person name="Sunseri F."/>
            <person name="Falavigna A."/>
            <person name="Ye Y."/>
            <person name="Leebens-Mack J.H."/>
            <person name="Chen G."/>
        </authorList>
    </citation>
    <scope>NUCLEOTIDE SEQUENCE [LARGE SCALE GENOMIC DNA]</scope>
    <source>
        <strain evidence="5">cv. DH0086</strain>
    </source>
</reference>
<comment type="similarity">
    <text evidence="1">Belongs to the plant acyltransferase family.</text>
</comment>
<dbReference type="PANTHER" id="PTHR31642">
    <property type="entry name" value="TRICHOTHECENE 3-O-ACETYLTRANSFERASE"/>
    <property type="match status" value="1"/>
</dbReference>
<evidence type="ECO:0000256" key="2">
    <source>
        <dbReference type="ARBA" id="ARBA00022679"/>
    </source>
</evidence>